<evidence type="ECO:0000313" key="1">
    <source>
        <dbReference type="EMBL" id="MCI4683981.1"/>
    </source>
</evidence>
<dbReference type="RefSeq" id="WP_243067897.1">
    <property type="nucleotide sequence ID" value="NZ_JAIVFP010000001.1"/>
</dbReference>
<keyword evidence="2" id="KW-1185">Reference proteome</keyword>
<reference evidence="1" key="1">
    <citation type="journal article" date="2022" name="ISME J.">
        <title>Identification of active gaseous-alkane degraders at natural gas seeps.</title>
        <authorList>
            <person name="Farhan Ul Haque M."/>
            <person name="Hernandez M."/>
            <person name="Crombie A.T."/>
            <person name="Murrell J.C."/>
        </authorList>
    </citation>
    <scope>NUCLEOTIDE SEQUENCE</scope>
    <source>
        <strain evidence="1">PC2</strain>
    </source>
</reference>
<gene>
    <name evidence="1" type="ORF">K2U94_14645</name>
</gene>
<dbReference type="EMBL" id="JAIVFP010000001">
    <property type="protein sequence ID" value="MCI4683981.1"/>
    <property type="molecule type" value="Genomic_DNA"/>
</dbReference>
<name>A0ABS9Z8Q7_9HYPH</name>
<sequence>MQQFVFAASAQGLMAQPGEPGYFYLGSAFPPLILSRVGFCGDILVSYSRNIQSDVDYARVLAGIFSVYGAPGKMQFSGDIEPGIAAGAFRATGNTLWARGADRVSMASAFDWRLYQGRLFRQQPASVTFETLNPCNL</sequence>
<proteinExistence type="predicted"/>
<accession>A0ABS9Z8Q7</accession>
<dbReference type="Proteomes" id="UP001139104">
    <property type="component" value="Unassembled WGS sequence"/>
</dbReference>
<organism evidence="1 2">
    <name type="scientific">Candidatus Rhodoblastus alkanivorans</name>
    <dbReference type="NCBI Taxonomy" id="2954117"/>
    <lineage>
        <taxon>Bacteria</taxon>
        <taxon>Pseudomonadati</taxon>
        <taxon>Pseudomonadota</taxon>
        <taxon>Alphaproteobacteria</taxon>
        <taxon>Hyphomicrobiales</taxon>
        <taxon>Rhodoblastaceae</taxon>
        <taxon>Rhodoblastus</taxon>
    </lineage>
</organism>
<protein>
    <submittedName>
        <fullName evidence="1">Uncharacterized protein</fullName>
    </submittedName>
</protein>
<evidence type="ECO:0000313" key="2">
    <source>
        <dbReference type="Proteomes" id="UP001139104"/>
    </source>
</evidence>
<comment type="caution">
    <text evidence="1">The sequence shown here is derived from an EMBL/GenBank/DDBJ whole genome shotgun (WGS) entry which is preliminary data.</text>
</comment>